<organism evidence="1 2">
    <name type="scientific">Aquimarina spongiae</name>
    <dbReference type="NCBI Taxonomy" id="570521"/>
    <lineage>
        <taxon>Bacteria</taxon>
        <taxon>Pseudomonadati</taxon>
        <taxon>Bacteroidota</taxon>
        <taxon>Flavobacteriia</taxon>
        <taxon>Flavobacteriales</taxon>
        <taxon>Flavobacteriaceae</taxon>
        <taxon>Aquimarina</taxon>
    </lineage>
</organism>
<dbReference type="SUPFAM" id="SSF54909">
    <property type="entry name" value="Dimeric alpha+beta barrel"/>
    <property type="match status" value="2"/>
</dbReference>
<evidence type="ECO:0000313" key="1">
    <source>
        <dbReference type="EMBL" id="SHI65374.1"/>
    </source>
</evidence>
<reference evidence="2" key="1">
    <citation type="submission" date="2016-11" db="EMBL/GenBank/DDBJ databases">
        <authorList>
            <person name="Varghese N."/>
            <person name="Submissions S."/>
        </authorList>
    </citation>
    <scope>NUCLEOTIDE SEQUENCE [LARGE SCALE GENOMIC DNA]</scope>
    <source>
        <strain evidence="2">DSM 22623</strain>
    </source>
</reference>
<evidence type="ECO:0008006" key="3">
    <source>
        <dbReference type="Google" id="ProtNLM"/>
    </source>
</evidence>
<sequence length="240" mass="26320">MKTAILLKTTILIMFLGFSIQSFSKLKNSTIMKNTKKETMGLLVIMKAKAGKAKDVKDFLLGGLPLVHQEPETVSWFAFQIDDTTFGIYDTFETEAGRQAHLKGEVAKALLANADDLLENFDANTSIQFIDVIADNHKPGIQNKGLLVMMNAQAGKSEAVEDFLKAGKQLVNNEPETLGWYGFKVDDTTYAIFDTFTEDAGRDAHLNGKVAAALIENAPVLLKDFSATAIQKIDILASKQ</sequence>
<dbReference type="EMBL" id="FQYP01000002">
    <property type="protein sequence ID" value="SHI65374.1"/>
    <property type="molecule type" value="Genomic_DNA"/>
</dbReference>
<name>A0A1M6CX32_9FLAO</name>
<dbReference type="Gene3D" id="3.30.70.100">
    <property type="match status" value="2"/>
</dbReference>
<evidence type="ECO:0000313" key="2">
    <source>
        <dbReference type="Proteomes" id="UP000184432"/>
    </source>
</evidence>
<proteinExistence type="predicted"/>
<accession>A0A1M6CX32</accession>
<dbReference type="InterPro" id="IPR011008">
    <property type="entry name" value="Dimeric_a/b-barrel"/>
</dbReference>
<keyword evidence="2" id="KW-1185">Reference proteome</keyword>
<protein>
    <recommendedName>
        <fullName evidence="3">Quinol monooxygenase YgiN</fullName>
    </recommendedName>
</protein>
<dbReference type="SMR" id="A0A1M6CX32"/>
<gene>
    <name evidence="1" type="ORF">SAMN04488508_102318</name>
</gene>
<dbReference type="STRING" id="570521.SAMN04488508_102318"/>
<dbReference type="AlphaFoldDB" id="A0A1M6CX32"/>
<dbReference type="Proteomes" id="UP000184432">
    <property type="component" value="Unassembled WGS sequence"/>
</dbReference>